<feature type="compositionally biased region" description="Basic and acidic residues" evidence="1">
    <location>
        <begin position="24"/>
        <end position="40"/>
    </location>
</feature>
<accession>Q0UYJ5</accession>
<dbReference type="InParanoid" id="Q0UYJ5"/>
<dbReference type="RefSeq" id="XP_001793750.1">
    <property type="nucleotide sequence ID" value="XM_001793698.1"/>
</dbReference>
<evidence type="ECO:0000313" key="2">
    <source>
        <dbReference type="EMBL" id="EAT89900.2"/>
    </source>
</evidence>
<gene>
    <name evidence="2" type="ORF">SNOG_03169</name>
</gene>
<reference evidence="3" key="1">
    <citation type="journal article" date="2007" name="Plant Cell">
        <title>Dothideomycete-plant interactions illuminated by genome sequencing and EST analysis of the wheat pathogen Stagonospora nodorum.</title>
        <authorList>
            <person name="Hane J.K."/>
            <person name="Lowe R.G."/>
            <person name="Solomon P.S."/>
            <person name="Tan K.C."/>
            <person name="Schoch C.L."/>
            <person name="Spatafora J.W."/>
            <person name="Crous P.W."/>
            <person name="Kodira C."/>
            <person name="Birren B.W."/>
            <person name="Galagan J.E."/>
            <person name="Torriani S.F."/>
            <person name="McDonald B.A."/>
            <person name="Oliver R.P."/>
        </authorList>
    </citation>
    <scope>NUCLEOTIDE SEQUENCE [LARGE SCALE GENOMIC DNA]</scope>
    <source>
        <strain evidence="3">SN15 / ATCC MYA-4574 / FGSC 10173</strain>
    </source>
</reference>
<dbReference type="AlphaFoldDB" id="Q0UYJ5"/>
<feature type="region of interest" description="Disordered" evidence="1">
    <location>
        <begin position="1"/>
        <end position="94"/>
    </location>
</feature>
<dbReference type="VEuPathDB" id="FungiDB:JI435_031690"/>
<sequence>MSTPGINSYKARYRDRKRANVAAEKQKQAAAAERREEKEEHKRKREEDEETLLPPKLTKSQMRNRRKRAKLARGDEQQGEEEPDEPSVEMEVDEKKPEFVLSLRPASQPYVCPGKMNAKWDDKKKCVVNSGTM</sequence>
<feature type="compositionally biased region" description="Acidic residues" evidence="1">
    <location>
        <begin position="77"/>
        <end position="92"/>
    </location>
</feature>
<evidence type="ECO:0000313" key="3">
    <source>
        <dbReference type="Proteomes" id="UP000001055"/>
    </source>
</evidence>
<evidence type="ECO:0000256" key="1">
    <source>
        <dbReference type="SAM" id="MobiDB-lite"/>
    </source>
</evidence>
<proteinExistence type="predicted"/>
<dbReference type="EMBL" id="CH445328">
    <property type="protein sequence ID" value="EAT89900.2"/>
    <property type="molecule type" value="Genomic_DNA"/>
</dbReference>
<dbReference type="KEGG" id="pno:SNOG_03169"/>
<dbReference type="Proteomes" id="UP000001055">
    <property type="component" value="Unassembled WGS sequence"/>
</dbReference>
<name>Q0UYJ5_PHANO</name>
<feature type="compositionally biased region" description="Basic residues" evidence="1">
    <location>
        <begin position="62"/>
        <end position="71"/>
    </location>
</feature>
<protein>
    <submittedName>
        <fullName evidence="2">Uncharacterized protein</fullName>
    </submittedName>
</protein>
<dbReference type="GeneID" id="5970607"/>
<organism evidence="2 3">
    <name type="scientific">Phaeosphaeria nodorum (strain SN15 / ATCC MYA-4574 / FGSC 10173)</name>
    <name type="common">Glume blotch fungus</name>
    <name type="synonym">Parastagonospora nodorum</name>
    <dbReference type="NCBI Taxonomy" id="321614"/>
    <lineage>
        <taxon>Eukaryota</taxon>
        <taxon>Fungi</taxon>
        <taxon>Dikarya</taxon>
        <taxon>Ascomycota</taxon>
        <taxon>Pezizomycotina</taxon>
        <taxon>Dothideomycetes</taxon>
        <taxon>Pleosporomycetidae</taxon>
        <taxon>Pleosporales</taxon>
        <taxon>Pleosporineae</taxon>
        <taxon>Phaeosphaeriaceae</taxon>
        <taxon>Parastagonospora</taxon>
    </lineage>
</organism>